<organism evidence="2 3">
    <name type="scientific">Pisolithus tinctorius Marx 270</name>
    <dbReference type="NCBI Taxonomy" id="870435"/>
    <lineage>
        <taxon>Eukaryota</taxon>
        <taxon>Fungi</taxon>
        <taxon>Dikarya</taxon>
        <taxon>Basidiomycota</taxon>
        <taxon>Agaricomycotina</taxon>
        <taxon>Agaricomycetes</taxon>
        <taxon>Agaricomycetidae</taxon>
        <taxon>Boletales</taxon>
        <taxon>Sclerodermatineae</taxon>
        <taxon>Pisolithaceae</taxon>
        <taxon>Pisolithus</taxon>
    </lineage>
</organism>
<dbReference type="AlphaFoldDB" id="A0A0C3PDE1"/>
<dbReference type="EMBL" id="KN831964">
    <property type="protein sequence ID" value="KIO06156.1"/>
    <property type="molecule type" value="Genomic_DNA"/>
</dbReference>
<proteinExistence type="predicted"/>
<protein>
    <submittedName>
        <fullName evidence="2">Uncharacterized protein</fullName>
    </submittedName>
</protein>
<reference evidence="2 3" key="1">
    <citation type="submission" date="2014-04" db="EMBL/GenBank/DDBJ databases">
        <authorList>
            <consortium name="DOE Joint Genome Institute"/>
            <person name="Kuo A."/>
            <person name="Kohler A."/>
            <person name="Costa M.D."/>
            <person name="Nagy L.G."/>
            <person name="Floudas D."/>
            <person name="Copeland A."/>
            <person name="Barry K.W."/>
            <person name="Cichocki N."/>
            <person name="Veneault-Fourrey C."/>
            <person name="LaButti K."/>
            <person name="Lindquist E.A."/>
            <person name="Lipzen A."/>
            <person name="Lundell T."/>
            <person name="Morin E."/>
            <person name="Murat C."/>
            <person name="Sun H."/>
            <person name="Tunlid A."/>
            <person name="Henrissat B."/>
            <person name="Grigoriev I.V."/>
            <person name="Hibbett D.S."/>
            <person name="Martin F."/>
            <person name="Nordberg H.P."/>
            <person name="Cantor M.N."/>
            <person name="Hua S.X."/>
        </authorList>
    </citation>
    <scope>NUCLEOTIDE SEQUENCE [LARGE SCALE GENOMIC DNA]</scope>
    <source>
        <strain evidence="2 3">Marx 270</strain>
    </source>
</reference>
<reference evidence="3" key="2">
    <citation type="submission" date="2015-01" db="EMBL/GenBank/DDBJ databases">
        <title>Evolutionary Origins and Diversification of the Mycorrhizal Mutualists.</title>
        <authorList>
            <consortium name="DOE Joint Genome Institute"/>
            <consortium name="Mycorrhizal Genomics Consortium"/>
            <person name="Kohler A."/>
            <person name="Kuo A."/>
            <person name="Nagy L.G."/>
            <person name="Floudas D."/>
            <person name="Copeland A."/>
            <person name="Barry K.W."/>
            <person name="Cichocki N."/>
            <person name="Veneault-Fourrey C."/>
            <person name="LaButti K."/>
            <person name="Lindquist E.A."/>
            <person name="Lipzen A."/>
            <person name="Lundell T."/>
            <person name="Morin E."/>
            <person name="Murat C."/>
            <person name="Riley R."/>
            <person name="Ohm R."/>
            <person name="Sun H."/>
            <person name="Tunlid A."/>
            <person name="Henrissat B."/>
            <person name="Grigoriev I.V."/>
            <person name="Hibbett D.S."/>
            <person name="Martin F."/>
        </authorList>
    </citation>
    <scope>NUCLEOTIDE SEQUENCE [LARGE SCALE GENOMIC DNA]</scope>
    <source>
        <strain evidence="3">Marx 270</strain>
    </source>
</reference>
<feature type="compositionally biased region" description="Low complexity" evidence="1">
    <location>
        <begin position="139"/>
        <end position="152"/>
    </location>
</feature>
<gene>
    <name evidence="2" type="ORF">M404DRAFT_999378</name>
</gene>
<name>A0A0C3PDE1_PISTI</name>
<evidence type="ECO:0000313" key="3">
    <source>
        <dbReference type="Proteomes" id="UP000054217"/>
    </source>
</evidence>
<feature type="region of interest" description="Disordered" evidence="1">
    <location>
        <begin position="75"/>
        <end position="204"/>
    </location>
</feature>
<dbReference type="STRING" id="870435.A0A0C3PDE1"/>
<dbReference type="InParanoid" id="A0A0C3PDE1"/>
<feature type="compositionally biased region" description="Basic and acidic residues" evidence="1">
    <location>
        <begin position="113"/>
        <end position="137"/>
    </location>
</feature>
<dbReference type="OrthoDB" id="4590707at2759"/>
<keyword evidence="3" id="KW-1185">Reference proteome</keyword>
<evidence type="ECO:0000256" key="1">
    <source>
        <dbReference type="SAM" id="MobiDB-lite"/>
    </source>
</evidence>
<dbReference type="Proteomes" id="UP000054217">
    <property type="component" value="Unassembled WGS sequence"/>
</dbReference>
<accession>A0A0C3PDE1</accession>
<feature type="compositionally biased region" description="Basic and acidic residues" evidence="1">
    <location>
        <begin position="77"/>
        <end position="88"/>
    </location>
</feature>
<sequence>MVRPSQRLFSALRSGLRANLVARSVPRSPVGRRMASSHAGHGDGGNEKYWRIGAALTFGPALLYLLSPAARKTAHKHTVEHIHEHEAEPASAEAAHTDEPPMTDDEGTAVSGEEIKESIEHAIAEDSPTHAQAHEEEVAASSSASSSQPESVSEGDKAAGPEPDSDTTQESNPGPAETEDSQNETPTEVRSEPEKPAQPSAGES</sequence>
<evidence type="ECO:0000313" key="2">
    <source>
        <dbReference type="EMBL" id="KIO06156.1"/>
    </source>
</evidence>
<dbReference type="HOGENOM" id="CLU_098341_2_0_1"/>